<feature type="compositionally biased region" description="Basic residues" evidence="1">
    <location>
        <begin position="137"/>
        <end position="148"/>
    </location>
</feature>
<organism evidence="2 3">
    <name type="scientific">Hebeloma cylindrosporum</name>
    <dbReference type="NCBI Taxonomy" id="76867"/>
    <lineage>
        <taxon>Eukaryota</taxon>
        <taxon>Fungi</taxon>
        <taxon>Dikarya</taxon>
        <taxon>Basidiomycota</taxon>
        <taxon>Agaricomycotina</taxon>
        <taxon>Agaricomycetes</taxon>
        <taxon>Agaricomycetidae</taxon>
        <taxon>Agaricales</taxon>
        <taxon>Agaricineae</taxon>
        <taxon>Hymenogastraceae</taxon>
        <taxon>Hebeloma</taxon>
    </lineage>
</organism>
<feature type="region of interest" description="Disordered" evidence="1">
    <location>
        <begin position="109"/>
        <end position="150"/>
    </location>
</feature>
<gene>
    <name evidence="2" type="ORF">M413DRAFT_14979</name>
</gene>
<dbReference type="EMBL" id="KN831925">
    <property type="protein sequence ID" value="KIM34590.1"/>
    <property type="molecule type" value="Genomic_DNA"/>
</dbReference>
<keyword evidence="3" id="KW-1185">Reference proteome</keyword>
<dbReference type="Proteomes" id="UP000053424">
    <property type="component" value="Unassembled WGS sequence"/>
</dbReference>
<evidence type="ECO:0000256" key="1">
    <source>
        <dbReference type="SAM" id="MobiDB-lite"/>
    </source>
</evidence>
<feature type="region of interest" description="Disordered" evidence="1">
    <location>
        <begin position="9"/>
        <end position="41"/>
    </location>
</feature>
<protein>
    <submittedName>
        <fullName evidence="2">Uncharacterized protein</fullName>
    </submittedName>
</protein>
<reference evidence="3" key="2">
    <citation type="submission" date="2015-01" db="EMBL/GenBank/DDBJ databases">
        <title>Evolutionary Origins and Diversification of the Mycorrhizal Mutualists.</title>
        <authorList>
            <consortium name="DOE Joint Genome Institute"/>
            <consortium name="Mycorrhizal Genomics Consortium"/>
            <person name="Kohler A."/>
            <person name="Kuo A."/>
            <person name="Nagy L.G."/>
            <person name="Floudas D."/>
            <person name="Copeland A."/>
            <person name="Barry K.W."/>
            <person name="Cichocki N."/>
            <person name="Veneault-Fourrey C."/>
            <person name="LaButti K."/>
            <person name="Lindquist E.A."/>
            <person name="Lipzen A."/>
            <person name="Lundell T."/>
            <person name="Morin E."/>
            <person name="Murat C."/>
            <person name="Riley R."/>
            <person name="Ohm R."/>
            <person name="Sun H."/>
            <person name="Tunlid A."/>
            <person name="Henrissat B."/>
            <person name="Grigoriev I.V."/>
            <person name="Hibbett D.S."/>
            <person name="Martin F."/>
        </authorList>
    </citation>
    <scope>NUCLEOTIDE SEQUENCE [LARGE SCALE GENOMIC DNA]</scope>
    <source>
        <strain evidence="3">h7</strain>
    </source>
</reference>
<proteinExistence type="predicted"/>
<sequence length="227" mass="25536">MRAAQQAVIGRLGDQAEALKTPSQNGRRHSEHCPNARGYRLHSSRKPLLTPHFYTGYPPRPADLPTSAMVNYQAFEACQPIKILETARFEQMLQDAFNAEDAELSAQEELDYNEEASERPAKRHKSGNEGSKPLGKWAHKHTKRRLKREHQTLERGYAPSQKTIEKINLADAPPIPMGLKLGDFKPKLGAYVAMNTPKAEKENAARIETIESVVSEHGFTVIEWDGR</sequence>
<evidence type="ECO:0000313" key="3">
    <source>
        <dbReference type="Proteomes" id="UP000053424"/>
    </source>
</evidence>
<dbReference type="HOGENOM" id="CLU_1227342_0_0_1"/>
<name>A0A0C3BCR0_HEBCY</name>
<feature type="non-terminal residue" evidence="2">
    <location>
        <position position="1"/>
    </location>
</feature>
<reference evidence="2 3" key="1">
    <citation type="submission" date="2014-04" db="EMBL/GenBank/DDBJ databases">
        <authorList>
            <consortium name="DOE Joint Genome Institute"/>
            <person name="Kuo A."/>
            <person name="Gay G."/>
            <person name="Dore J."/>
            <person name="Kohler A."/>
            <person name="Nagy L.G."/>
            <person name="Floudas D."/>
            <person name="Copeland A."/>
            <person name="Barry K.W."/>
            <person name="Cichocki N."/>
            <person name="Veneault-Fourrey C."/>
            <person name="LaButti K."/>
            <person name="Lindquist E.A."/>
            <person name="Lipzen A."/>
            <person name="Lundell T."/>
            <person name="Morin E."/>
            <person name="Murat C."/>
            <person name="Sun H."/>
            <person name="Tunlid A."/>
            <person name="Henrissat B."/>
            <person name="Grigoriev I.V."/>
            <person name="Hibbett D.S."/>
            <person name="Martin F."/>
            <person name="Nordberg H.P."/>
            <person name="Cantor M.N."/>
            <person name="Hua S.X."/>
        </authorList>
    </citation>
    <scope>NUCLEOTIDE SEQUENCE [LARGE SCALE GENOMIC DNA]</scope>
    <source>
        <strain evidence="3">h7</strain>
    </source>
</reference>
<evidence type="ECO:0000313" key="2">
    <source>
        <dbReference type="EMBL" id="KIM34590.1"/>
    </source>
</evidence>
<dbReference type="AlphaFoldDB" id="A0A0C3BCR0"/>
<accession>A0A0C3BCR0</accession>